<protein>
    <recommendedName>
        <fullName evidence="3">DUF2589 domain-containing protein</fullName>
    </recommendedName>
</protein>
<evidence type="ECO:0000313" key="1">
    <source>
        <dbReference type="EMBL" id="MDC8015852.1"/>
    </source>
</evidence>
<sequence>MTIEIPLHHHARFSFNQQVGGSIADTAKDAITRFSDSAADKIVKAVVPDTAIEALKGLHALYHLDVEHVAEIGLSLDGEAATATTIEKIAIENLDKLKPLTLQYAQPIDGVATSINEIGVPDGDDESPVNVDMTAGGRSNIKSVHPNYVGNLPLTIRFSPKFLTRKFTFIITLPADVDARCVAPPPYLPVPSNRDENDPLLAPHGLAKRTIKFEIPLVPHTLISIVFERVGVTMPLEKEEIPIATAIVDTPTEE</sequence>
<proteinExistence type="predicted"/>
<evidence type="ECO:0000313" key="2">
    <source>
        <dbReference type="Proteomes" id="UP001139971"/>
    </source>
</evidence>
<dbReference type="EMBL" id="JAOVZO020000021">
    <property type="protein sequence ID" value="MDC8015852.1"/>
    <property type="molecule type" value="Genomic_DNA"/>
</dbReference>
<gene>
    <name evidence="1" type="ORF">OD750_025280</name>
</gene>
<accession>A0A9X4BM09</accession>
<dbReference type="AlphaFoldDB" id="A0A9X4BM09"/>
<dbReference type="RefSeq" id="WP_263543986.1">
    <property type="nucleotide sequence ID" value="NZ_JAOVZO020000021.1"/>
</dbReference>
<name>A0A9X4BM09_9GAMM</name>
<organism evidence="1 2">
    <name type="scientific">Tahibacter soli</name>
    <dbReference type="NCBI Taxonomy" id="2983605"/>
    <lineage>
        <taxon>Bacteria</taxon>
        <taxon>Pseudomonadati</taxon>
        <taxon>Pseudomonadota</taxon>
        <taxon>Gammaproteobacteria</taxon>
        <taxon>Lysobacterales</taxon>
        <taxon>Rhodanobacteraceae</taxon>
        <taxon>Tahibacter</taxon>
    </lineage>
</organism>
<evidence type="ECO:0008006" key="3">
    <source>
        <dbReference type="Google" id="ProtNLM"/>
    </source>
</evidence>
<dbReference type="Proteomes" id="UP001139971">
    <property type="component" value="Unassembled WGS sequence"/>
</dbReference>
<reference evidence="1" key="1">
    <citation type="submission" date="2023-02" db="EMBL/GenBank/DDBJ databases">
        <title>Tahibacter soli sp. nov. isolated from soil.</title>
        <authorList>
            <person name="Baek J.H."/>
            <person name="Lee J.K."/>
            <person name="Choi D.G."/>
            <person name="Jeon C.O."/>
        </authorList>
    </citation>
    <scope>NUCLEOTIDE SEQUENCE</scope>
    <source>
        <strain evidence="1">BL</strain>
    </source>
</reference>
<comment type="caution">
    <text evidence="1">The sequence shown here is derived from an EMBL/GenBank/DDBJ whole genome shotgun (WGS) entry which is preliminary data.</text>
</comment>
<keyword evidence="2" id="KW-1185">Reference proteome</keyword>